<organism evidence="1 2">
    <name type="scientific">Hymenobacter amundsenii</name>
    <dbReference type="NCBI Taxonomy" id="2006685"/>
    <lineage>
        <taxon>Bacteria</taxon>
        <taxon>Pseudomonadati</taxon>
        <taxon>Bacteroidota</taxon>
        <taxon>Cytophagia</taxon>
        <taxon>Cytophagales</taxon>
        <taxon>Hymenobacteraceae</taxon>
        <taxon>Hymenobacter</taxon>
    </lineage>
</organism>
<evidence type="ECO:0000313" key="2">
    <source>
        <dbReference type="Proteomes" id="UP000197277"/>
    </source>
</evidence>
<comment type="caution">
    <text evidence="1">The sequence shown here is derived from an EMBL/GenBank/DDBJ whole genome shotgun (WGS) entry which is preliminary data.</text>
</comment>
<accession>A0A246FL93</accession>
<dbReference type="InterPro" id="IPR036390">
    <property type="entry name" value="WH_DNA-bd_sf"/>
</dbReference>
<evidence type="ECO:0000313" key="1">
    <source>
        <dbReference type="EMBL" id="OWP63508.1"/>
    </source>
</evidence>
<dbReference type="SUPFAM" id="SSF46785">
    <property type="entry name" value="Winged helix' DNA-binding domain"/>
    <property type="match status" value="1"/>
</dbReference>
<dbReference type="Gene3D" id="1.10.10.10">
    <property type="entry name" value="Winged helix-like DNA-binding domain superfamily/Winged helix DNA-binding domain"/>
    <property type="match status" value="1"/>
</dbReference>
<dbReference type="Proteomes" id="UP000197277">
    <property type="component" value="Unassembled WGS sequence"/>
</dbReference>
<dbReference type="InterPro" id="IPR036388">
    <property type="entry name" value="WH-like_DNA-bd_sf"/>
</dbReference>
<gene>
    <name evidence="1" type="ORF">CDA63_09025</name>
</gene>
<dbReference type="EMBL" id="NIRR01000011">
    <property type="protein sequence ID" value="OWP63508.1"/>
    <property type="molecule type" value="Genomic_DNA"/>
</dbReference>
<name>A0A246FL93_9BACT</name>
<keyword evidence="2" id="KW-1185">Reference proteome</keyword>
<reference evidence="1 2" key="1">
    <citation type="submission" date="2017-06" db="EMBL/GenBank/DDBJ databases">
        <title>Hymenobacter amundsenii sp. nov. isolated from regoliths in Antarctica.</title>
        <authorList>
            <person name="Sedlacek I."/>
            <person name="Kralova S."/>
            <person name="Pantucek R."/>
            <person name="Svec P."/>
            <person name="Holochova P."/>
            <person name="Stankova E."/>
            <person name="Vrbovska V."/>
            <person name="Busse H.-J."/>
        </authorList>
    </citation>
    <scope>NUCLEOTIDE SEQUENCE [LARGE SCALE GENOMIC DNA]</scope>
    <source>
        <strain evidence="1 2">CCM 8682</strain>
    </source>
</reference>
<sequence>MIFNQLKILSVCLGVPATLEGISTKNGLKPAHLRALWAIRAMMGHWGTTVTIAELYASGLQAPTRLRACVSALVAKGFVSRHRCRPRQHLLRLTPKGERLLQDSVMRLQEQAWR</sequence>
<proteinExistence type="predicted"/>
<evidence type="ECO:0008006" key="3">
    <source>
        <dbReference type="Google" id="ProtNLM"/>
    </source>
</evidence>
<protein>
    <recommendedName>
        <fullName evidence="3">HTH marR-type domain-containing protein</fullName>
    </recommendedName>
</protein>
<dbReference type="AlphaFoldDB" id="A0A246FL93"/>